<gene>
    <name evidence="4" type="ORF">EV356DRAFT_119635</name>
</gene>
<dbReference type="InterPro" id="IPR025066">
    <property type="entry name" value="CCDC174-like"/>
</dbReference>
<feature type="region of interest" description="Disordered" evidence="3">
    <location>
        <begin position="143"/>
        <end position="214"/>
    </location>
</feature>
<evidence type="ECO:0000313" key="4">
    <source>
        <dbReference type="EMBL" id="KAF2235481.1"/>
    </source>
</evidence>
<feature type="coiled-coil region" evidence="2">
    <location>
        <begin position="277"/>
        <end position="304"/>
    </location>
</feature>
<evidence type="ECO:0008006" key="6">
    <source>
        <dbReference type="Google" id="ProtNLM"/>
    </source>
</evidence>
<keyword evidence="5" id="KW-1185">Reference proteome</keyword>
<accession>A0A6A6HCA6</accession>
<feature type="compositionally biased region" description="Polar residues" evidence="3">
    <location>
        <begin position="41"/>
        <end position="55"/>
    </location>
</feature>
<evidence type="ECO:0000256" key="2">
    <source>
        <dbReference type="SAM" id="Coils"/>
    </source>
</evidence>
<dbReference type="OrthoDB" id="333551at2759"/>
<evidence type="ECO:0000256" key="3">
    <source>
        <dbReference type="SAM" id="MobiDB-lite"/>
    </source>
</evidence>
<reference evidence="4" key="1">
    <citation type="journal article" date="2020" name="Stud. Mycol.">
        <title>101 Dothideomycetes genomes: a test case for predicting lifestyles and emergence of pathogens.</title>
        <authorList>
            <person name="Haridas S."/>
            <person name="Albert R."/>
            <person name="Binder M."/>
            <person name="Bloem J."/>
            <person name="Labutti K."/>
            <person name="Salamov A."/>
            <person name="Andreopoulos B."/>
            <person name="Baker S."/>
            <person name="Barry K."/>
            <person name="Bills G."/>
            <person name="Bluhm B."/>
            <person name="Cannon C."/>
            <person name="Castanera R."/>
            <person name="Culley D."/>
            <person name="Daum C."/>
            <person name="Ezra D."/>
            <person name="Gonzalez J."/>
            <person name="Henrissat B."/>
            <person name="Kuo A."/>
            <person name="Liang C."/>
            <person name="Lipzen A."/>
            <person name="Lutzoni F."/>
            <person name="Magnuson J."/>
            <person name="Mondo S."/>
            <person name="Nolan M."/>
            <person name="Ohm R."/>
            <person name="Pangilinan J."/>
            <person name="Park H.-J."/>
            <person name="Ramirez L."/>
            <person name="Alfaro M."/>
            <person name="Sun H."/>
            <person name="Tritt A."/>
            <person name="Yoshinaga Y."/>
            <person name="Zwiers L.-H."/>
            <person name="Turgeon B."/>
            <person name="Goodwin S."/>
            <person name="Spatafora J."/>
            <person name="Crous P."/>
            <person name="Grigoriev I."/>
        </authorList>
    </citation>
    <scope>NUCLEOTIDE SEQUENCE</scope>
    <source>
        <strain evidence="4">Tuck. ex Michener</strain>
    </source>
</reference>
<feature type="compositionally biased region" description="Basic and acidic residues" evidence="3">
    <location>
        <begin position="242"/>
        <end position="260"/>
    </location>
</feature>
<dbReference type="AlphaFoldDB" id="A0A6A6HCA6"/>
<feature type="compositionally biased region" description="Acidic residues" evidence="3">
    <location>
        <begin position="153"/>
        <end position="173"/>
    </location>
</feature>
<feature type="region of interest" description="Disordered" evidence="3">
    <location>
        <begin position="239"/>
        <end position="260"/>
    </location>
</feature>
<evidence type="ECO:0000256" key="1">
    <source>
        <dbReference type="ARBA" id="ARBA00023054"/>
    </source>
</evidence>
<feature type="region of interest" description="Disordered" evidence="3">
    <location>
        <begin position="323"/>
        <end position="343"/>
    </location>
</feature>
<dbReference type="GO" id="GO:0005634">
    <property type="term" value="C:nucleus"/>
    <property type="evidence" value="ECO:0007669"/>
    <property type="project" value="TreeGrafter"/>
</dbReference>
<dbReference type="PANTHER" id="PTHR15885:SF1">
    <property type="entry name" value="COILED-COIL DOMAIN-CONTAINING PROTEIN 174"/>
    <property type="match status" value="1"/>
</dbReference>
<feature type="compositionally biased region" description="Basic and acidic residues" evidence="3">
    <location>
        <begin position="325"/>
        <end position="343"/>
    </location>
</feature>
<dbReference type="Proteomes" id="UP000800092">
    <property type="component" value="Unassembled WGS sequence"/>
</dbReference>
<sequence>MSTKDSSLYGVPQPKKSTGKEISSSTSLAFSSHLSSLIASNTPKASSTATANSGRSRPKKDSIFNTHNKGTLKRAHADISTSSPAFEQKHSTSGEALDSTEWRRAQRRMEDKARLYAAMKRGDVEDSEERHLIDFDRKWAEREAKGLGSDSEVSSDDDDNASDADEEVVEYVDEFGRTRQGTKAEVARQERNKKRKLAAQSDDPDRFTARPAAPTNIIYGDAIQSAAFDPDDPVAEQMAELAAKRDKEPTPPPDEHFDARKEVRTKGTGFFQFSRDEEERKAQMEGLEEEREIEERRKKIGEKRVRKQADAFLEGLGEEMFGNKVAKDEGKDGSDKVTQEGAG</sequence>
<evidence type="ECO:0000313" key="5">
    <source>
        <dbReference type="Proteomes" id="UP000800092"/>
    </source>
</evidence>
<dbReference type="EMBL" id="ML991791">
    <property type="protein sequence ID" value="KAF2235481.1"/>
    <property type="molecule type" value="Genomic_DNA"/>
</dbReference>
<name>A0A6A6HCA6_VIRVR</name>
<feature type="region of interest" description="Disordered" evidence="3">
    <location>
        <begin position="39"/>
        <end position="107"/>
    </location>
</feature>
<keyword evidence="1 2" id="KW-0175">Coiled coil</keyword>
<dbReference type="PANTHER" id="PTHR15885">
    <property type="entry name" value="COILED-COIL DOMAIN-CONTAINING PROTEIN 174"/>
    <property type="match status" value="1"/>
</dbReference>
<protein>
    <recommendedName>
        <fullName evidence="6">DUF4078 domain-containing protein</fullName>
    </recommendedName>
</protein>
<organism evidence="4 5">
    <name type="scientific">Viridothelium virens</name>
    <name type="common">Speckled blister lichen</name>
    <name type="synonym">Trypethelium virens</name>
    <dbReference type="NCBI Taxonomy" id="1048519"/>
    <lineage>
        <taxon>Eukaryota</taxon>
        <taxon>Fungi</taxon>
        <taxon>Dikarya</taxon>
        <taxon>Ascomycota</taxon>
        <taxon>Pezizomycotina</taxon>
        <taxon>Dothideomycetes</taxon>
        <taxon>Dothideomycetes incertae sedis</taxon>
        <taxon>Trypetheliales</taxon>
        <taxon>Trypetheliaceae</taxon>
        <taxon>Viridothelium</taxon>
    </lineage>
</organism>
<proteinExistence type="predicted"/>
<dbReference type="Pfam" id="PF13300">
    <property type="entry name" value="DUF4078"/>
    <property type="match status" value="1"/>
</dbReference>
<feature type="region of interest" description="Disordered" evidence="3">
    <location>
        <begin position="1"/>
        <end position="26"/>
    </location>
</feature>